<dbReference type="STRING" id="465721.ACG33_10120"/>
<organism evidence="2 3">
    <name type="scientific">Steroidobacter denitrificans</name>
    <dbReference type="NCBI Taxonomy" id="465721"/>
    <lineage>
        <taxon>Bacteria</taxon>
        <taxon>Pseudomonadati</taxon>
        <taxon>Pseudomonadota</taxon>
        <taxon>Gammaproteobacteria</taxon>
        <taxon>Steroidobacterales</taxon>
        <taxon>Steroidobacteraceae</taxon>
        <taxon>Steroidobacter</taxon>
    </lineage>
</organism>
<reference evidence="2 3" key="1">
    <citation type="submission" date="2015-06" db="EMBL/GenBank/DDBJ databases">
        <title>A Comprehensive Approach to Explore the Metabolic and Phylogenetic Diversity of Bacterial Steroid Degradation in the Environment: Testosterone as an Example.</title>
        <authorList>
            <person name="Yang F.-C."/>
            <person name="Chen Y.-L."/>
            <person name="Yu C.-P."/>
            <person name="Tang S.-L."/>
            <person name="Wang P.-H."/>
            <person name="Ismail W."/>
            <person name="Wang C.-H."/>
            <person name="Yang C.-Y."/>
            <person name="Chiang Y.-R."/>
        </authorList>
    </citation>
    <scope>NUCLEOTIDE SEQUENCE [LARGE SCALE GENOMIC DNA]</scope>
    <source>
        <strain evidence="2 3">DSM 18526</strain>
    </source>
</reference>
<evidence type="ECO:0000259" key="1">
    <source>
        <dbReference type="Pfam" id="PF04230"/>
    </source>
</evidence>
<accession>A0A127FAJ8</accession>
<dbReference type="RefSeq" id="WP_066920892.1">
    <property type="nucleotide sequence ID" value="NZ_CP011971.1"/>
</dbReference>
<dbReference type="Pfam" id="PF04230">
    <property type="entry name" value="PS_pyruv_trans"/>
    <property type="match status" value="1"/>
</dbReference>
<sequence>MKAVLITPYGGANLGDAAIQEAVIYNLRARMDGVGIRMATLAPERTEALHGIPSFPLTALEIPHYSEGIRARLLPQRPSHANADPTKADQSSWRSQAKALLRKMPWIFHVLRSGKQILRTCIGFPGLLFREMRHLIAAQHFARGADYFIVSGGGQIDDYWGGPWGHPYTLMKWSFLARLTGARLVFLSIGVCSLQSALSRQFVKSALRRAAYRSYRDEISKRLLSHLAFTLNDPVCPDLAFSFPPARARVQAPPRKERVVGISPIAYLRSNWPKQDGSTYDAYMRALTAFAIGLIRRGYAVVLFSSDGADWHPVHEMHAALLAMPEVNHDNLRSVLPTTVDELFAVLAQVDVVVASRLHGILLAHLAHKPVVAISYDRKVDTHMAYMEQTSYRLDIHSVDAAAIDRTFQDFLGQTKENSRSVSASSARLSELVASQYDTLIQA</sequence>
<dbReference type="Proteomes" id="UP000070250">
    <property type="component" value="Chromosome"/>
</dbReference>
<dbReference type="InterPro" id="IPR007345">
    <property type="entry name" value="Polysacch_pyruvyl_Trfase"/>
</dbReference>
<gene>
    <name evidence="2" type="ORF">ACG33_10120</name>
</gene>
<proteinExistence type="predicted"/>
<dbReference type="KEGG" id="sdf:ACG33_10120"/>
<dbReference type="EMBL" id="CP011971">
    <property type="protein sequence ID" value="AMN47446.1"/>
    <property type="molecule type" value="Genomic_DNA"/>
</dbReference>
<protein>
    <recommendedName>
        <fullName evidence="1">Polysaccharide pyruvyl transferase domain-containing protein</fullName>
    </recommendedName>
</protein>
<dbReference type="OrthoDB" id="3358948at2"/>
<feature type="domain" description="Polysaccharide pyruvyl transferase" evidence="1">
    <location>
        <begin position="76"/>
        <end position="377"/>
    </location>
</feature>
<dbReference type="PANTHER" id="PTHR36836">
    <property type="entry name" value="COLANIC ACID BIOSYNTHESIS PROTEIN WCAK"/>
    <property type="match status" value="1"/>
</dbReference>
<keyword evidence="3" id="KW-1185">Reference proteome</keyword>
<evidence type="ECO:0000313" key="3">
    <source>
        <dbReference type="Proteomes" id="UP000070250"/>
    </source>
</evidence>
<dbReference type="PANTHER" id="PTHR36836:SF1">
    <property type="entry name" value="COLANIC ACID BIOSYNTHESIS PROTEIN WCAK"/>
    <property type="match status" value="1"/>
</dbReference>
<name>A0A127FAJ8_STEDE</name>
<evidence type="ECO:0000313" key="2">
    <source>
        <dbReference type="EMBL" id="AMN47446.1"/>
    </source>
</evidence>
<dbReference type="AlphaFoldDB" id="A0A127FAJ8"/>